<dbReference type="PANTHER" id="PTHR46035">
    <property type="entry name" value="TETRATRICOPEPTIDE REPEAT PROTEIN 4"/>
    <property type="match status" value="1"/>
</dbReference>
<evidence type="ECO:0000259" key="4">
    <source>
        <dbReference type="Pfam" id="PF18972"/>
    </source>
</evidence>
<organism evidence="5 6">
    <name type="scientific">Hypsibius exemplaris</name>
    <name type="common">Freshwater tardigrade</name>
    <dbReference type="NCBI Taxonomy" id="2072580"/>
    <lineage>
        <taxon>Eukaryota</taxon>
        <taxon>Metazoa</taxon>
        <taxon>Ecdysozoa</taxon>
        <taxon>Tardigrada</taxon>
        <taxon>Eutardigrada</taxon>
        <taxon>Parachela</taxon>
        <taxon>Hypsibioidea</taxon>
        <taxon>Hypsibiidae</taxon>
        <taxon>Hypsibius</taxon>
    </lineage>
</organism>
<evidence type="ECO:0000313" key="5">
    <source>
        <dbReference type="EMBL" id="OWA50249.1"/>
    </source>
</evidence>
<dbReference type="OrthoDB" id="420195at2759"/>
<dbReference type="InterPro" id="IPR044059">
    <property type="entry name" value="Csn1/TTC4_wheel"/>
</dbReference>
<dbReference type="InterPro" id="IPR011990">
    <property type="entry name" value="TPR-like_helical_dom_sf"/>
</dbReference>
<dbReference type="GO" id="GO:0030544">
    <property type="term" value="F:Hsp70 protein binding"/>
    <property type="evidence" value="ECO:0007669"/>
    <property type="project" value="TreeGrafter"/>
</dbReference>
<reference evidence="6" key="1">
    <citation type="submission" date="2017-01" db="EMBL/GenBank/DDBJ databases">
        <title>Comparative genomics of anhydrobiosis in the tardigrade Hypsibius dujardini.</title>
        <authorList>
            <person name="Yoshida Y."/>
            <person name="Koutsovoulos G."/>
            <person name="Laetsch D."/>
            <person name="Stevens L."/>
            <person name="Kumar S."/>
            <person name="Horikawa D."/>
            <person name="Ishino K."/>
            <person name="Komine S."/>
            <person name="Tomita M."/>
            <person name="Blaxter M."/>
            <person name="Arakawa K."/>
        </authorList>
    </citation>
    <scope>NUCLEOTIDE SEQUENCE [LARGE SCALE GENOMIC DNA]</scope>
    <source>
        <strain evidence="6">Z151</strain>
    </source>
</reference>
<dbReference type="GO" id="GO:0005634">
    <property type="term" value="C:nucleus"/>
    <property type="evidence" value="ECO:0007669"/>
    <property type="project" value="TreeGrafter"/>
</dbReference>
<protein>
    <submittedName>
        <fullName evidence="5">Tetratricopeptide repeat protein 4</fullName>
    </submittedName>
</protein>
<dbReference type="EMBL" id="MTYJ01000186">
    <property type="protein sequence ID" value="OWA50249.1"/>
    <property type="molecule type" value="Genomic_DNA"/>
</dbReference>
<dbReference type="GO" id="GO:0006457">
    <property type="term" value="P:protein folding"/>
    <property type="evidence" value="ECO:0007669"/>
    <property type="project" value="TreeGrafter"/>
</dbReference>
<dbReference type="SUPFAM" id="SSF48452">
    <property type="entry name" value="TPR-like"/>
    <property type="match status" value="1"/>
</dbReference>
<dbReference type="GO" id="GO:0005829">
    <property type="term" value="C:cytosol"/>
    <property type="evidence" value="ECO:0007669"/>
    <property type="project" value="TreeGrafter"/>
</dbReference>
<dbReference type="Pfam" id="PF18972">
    <property type="entry name" value="Wheel"/>
    <property type="match status" value="1"/>
</dbReference>
<dbReference type="Gene3D" id="1.25.40.10">
    <property type="entry name" value="Tetratricopeptide repeat domain"/>
    <property type="match status" value="1"/>
</dbReference>
<accession>A0A9X6NAY2</accession>
<evidence type="ECO:0000256" key="1">
    <source>
        <dbReference type="ARBA" id="ARBA00022737"/>
    </source>
</evidence>
<sequence>MDQYKDGFDPARFLQQMDEIPAFLTELPTGEGEDLPPLVAALQSLKYEEDDPDACAANYKDDGNFNFKLKKFRYAVENYDKALQLKVTKPDLLTALYWNRAAANFQLKNYRRTIKDCCEVLKIDPLHIKACYKGAQALFILEKYPEANLWIDNGLKVDDANTLFLELKAKVLAAEKKKIRDDRIRDREAKKLQSLRDAIKQRNIKLTPSNPWAGDSVAKTPSGASVSLREDGSLVWPVRLLFPEVDQQEFLDQVEEDSTFGDILRLVLDENPPPWDEKRAYNTKTARCFFCDPESKSIIYEASNALALRRILSDQNYLVENALPVFIVLSYSSDFCKAKYLSQFEKVVKITD</sequence>
<name>A0A9X6NAY2_HYPEX</name>
<evidence type="ECO:0000313" key="6">
    <source>
        <dbReference type="Proteomes" id="UP000192578"/>
    </source>
</evidence>
<keyword evidence="2" id="KW-0802">TPR repeat</keyword>
<keyword evidence="6" id="KW-1185">Reference proteome</keyword>
<evidence type="ECO:0000256" key="2">
    <source>
        <dbReference type="ARBA" id="ARBA00022803"/>
    </source>
</evidence>
<evidence type="ECO:0000256" key="3">
    <source>
        <dbReference type="ARBA" id="ARBA00023602"/>
    </source>
</evidence>
<dbReference type="InterPro" id="IPR019734">
    <property type="entry name" value="TPR_rpt"/>
</dbReference>
<gene>
    <name evidence="5" type="ORF">BV898_14772</name>
</gene>
<dbReference type="PANTHER" id="PTHR46035:SF1">
    <property type="entry name" value="TETRATRICOPEPTIDE REPEAT PROTEIN 4"/>
    <property type="match status" value="1"/>
</dbReference>
<comment type="caution">
    <text evidence="5">The sequence shown here is derived from an EMBL/GenBank/DDBJ whole genome shotgun (WGS) entry which is preliminary data.</text>
</comment>
<dbReference type="GO" id="GO:0051879">
    <property type="term" value="F:Hsp90 protein binding"/>
    <property type="evidence" value="ECO:0007669"/>
    <property type="project" value="InterPro"/>
</dbReference>
<proteinExistence type="inferred from homology"/>
<keyword evidence="1" id="KW-0677">Repeat</keyword>
<comment type="similarity">
    <text evidence="3">Belongs to the TTC4 family.</text>
</comment>
<dbReference type="Proteomes" id="UP000192578">
    <property type="component" value="Unassembled WGS sequence"/>
</dbReference>
<feature type="domain" description="Cns1/TTC4 wheel" evidence="4">
    <location>
        <begin position="231"/>
        <end position="330"/>
    </location>
</feature>
<dbReference type="SMART" id="SM00028">
    <property type="entry name" value="TPR"/>
    <property type="match status" value="3"/>
</dbReference>
<dbReference type="AlphaFoldDB" id="A0A9X6NAY2"/>